<dbReference type="InterPro" id="IPR008816">
    <property type="entry name" value="Gly_zipper_2TM_dom"/>
</dbReference>
<organism evidence="3 4">
    <name type="scientific">Aspergillus calidoustus</name>
    <dbReference type="NCBI Taxonomy" id="454130"/>
    <lineage>
        <taxon>Eukaryota</taxon>
        <taxon>Fungi</taxon>
        <taxon>Dikarya</taxon>
        <taxon>Ascomycota</taxon>
        <taxon>Pezizomycotina</taxon>
        <taxon>Eurotiomycetes</taxon>
        <taxon>Eurotiomycetidae</taxon>
        <taxon>Eurotiales</taxon>
        <taxon>Aspergillaceae</taxon>
        <taxon>Aspergillus</taxon>
        <taxon>Aspergillus subgen. Nidulantes</taxon>
    </lineage>
</organism>
<accession>A0A0U5GQC5</accession>
<dbReference type="AlphaFoldDB" id="A0A0U5GQC5"/>
<feature type="domain" description="Glycine zipper 2TM" evidence="2">
    <location>
        <begin position="77"/>
        <end position="114"/>
    </location>
</feature>
<gene>
    <name evidence="3" type="ORF">ASPCAL07748</name>
</gene>
<dbReference type="GO" id="GO:0019867">
    <property type="term" value="C:outer membrane"/>
    <property type="evidence" value="ECO:0007669"/>
    <property type="project" value="InterPro"/>
</dbReference>
<keyword evidence="4" id="KW-1185">Reference proteome</keyword>
<dbReference type="Proteomes" id="UP000054771">
    <property type="component" value="Unassembled WGS sequence"/>
</dbReference>
<dbReference type="OMA" id="AFIGHRV"/>
<dbReference type="Pfam" id="PF05433">
    <property type="entry name" value="Rick_17kDa_Anti"/>
    <property type="match status" value="1"/>
</dbReference>
<feature type="region of interest" description="Disordered" evidence="1">
    <location>
        <begin position="120"/>
        <end position="157"/>
    </location>
</feature>
<protein>
    <recommendedName>
        <fullName evidence="2">Glycine zipper 2TM domain-containing protein</fullName>
    </recommendedName>
</protein>
<sequence>MSNRDYYGDNVGAGLARNTTSTHLAMNSSTKPGSEQKVEQYQQPQRQWGDEYRSDVCEPNSNLNTLPEAEGEGERGLGSTGGAFIGHRVGKKSDHGTLGAIGGAVAGAIVANLASNMVKGDTKHGQGQGHGHGGHGLLGSLRDRRIDRLERRLDRRR</sequence>
<evidence type="ECO:0000313" key="4">
    <source>
        <dbReference type="Proteomes" id="UP000054771"/>
    </source>
</evidence>
<name>A0A0U5GQC5_ASPCI</name>
<dbReference type="EMBL" id="CDMC01000006">
    <property type="protein sequence ID" value="CEN61082.1"/>
    <property type="molecule type" value="Genomic_DNA"/>
</dbReference>
<feature type="compositionally biased region" description="Basic and acidic residues" evidence="1">
    <location>
        <begin position="141"/>
        <end position="157"/>
    </location>
</feature>
<proteinExistence type="predicted"/>
<evidence type="ECO:0000313" key="3">
    <source>
        <dbReference type="EMBL" id="CEN61082.1"/>
    </source>
</evidence>
<evidence type="ECO:0000259" key="2">
    <source>
        <dbReference type="Pfam" id="PF05433"/>
    </source>
</evidence>
<reference evidence="4" key="1">
    <citation type="journal article" date="2016" name="Genome Announc.">
        <title>Draft genome sequences of fungus Aspergillus calidoustus.</title>
        <authorList>
            <person name="Horn F."/>
            <person name="Linde J."/>
            <person name="Mattern D.J."/>
            <person name="Walther G."/>
            <person name="Guthke R."/>
            <person name="Scherlach K."/>
            <person name="Martin K."/>
            <person name="Brakhage A.A."/>
            <person name="Petzke L."/>
            <person name="Valiante V."/>
        </authorList>
    </citation>
    <scope>NUCLEOTIDE SEQUENCE [LARGE SCALE GENOMIC DNA]</scope>
    <source>
        <strain evidence="4">SF006504</strain>
    </source>
</reference>
<dbReference type="STRING" id="454130.A0A0U5GQC5"/>
<feature type="region of interest" description="Disordered" evidence="1">
    <location>
        <begin position="1"/>
        <end position="81"/>
    </location>
</feature>
<evidence type="ECO:0000256" key="1">
    <source>
        <dbReference type="SAM" id="MobiDB-lite"/>
    </source>
</evidence>
<feature type="compositionally biased region" description="Polar residues" evidence="1">
    <location>
        <begin position="17"/>
        <end position="46"/>
    </location>
</feature>
<feature type="compositionally biased region" description="Gly residues" evidence="1">
    <location>
        <begin position="126"/>
        <end position="137"/>
    </location>
</feature>